<dbReference type="Pfam" id="PF02518">
    <property type="entry name" value="HATPase_c"/>
    <property type="match status" value="1"/>
</dbReference>
<proteinExistence type="predicted"/>
<dbReference type="CDD" id="cd00082">
    <property type="entry name" value="HisKA"/>
    <property type="match status" value="1"/>
</dbReference>
<dbReference type="Pfam" id="PF13185">
    <property type="entry name" value="GAF_2"/>
    <property type="match status" value="1"/>
</dbReference>
<dbReference type="GO" id="GO:0000155">
    <property type="term" value="F:phosphorelay sensor kinase activity"/>
    <property type="evidence" value="ECO:0007669"/>
    <property type="project" value="InterPro"/>
</dbReference>
<dbReference type="SUPFAM" id="SSF55781">
    <property type="entry name" value="GAF domain-like"/>
    <property type="match status" value="1"/>
</dbReference>
<accession>A0A4Y9SB53</accession>
<name>A0A4Y9SB53_9BURK</name>
<dbReference type="FunFam" id="3.30.565.10:FF:000006">
    <property type="entry name" value="Sensor histidine kinase WalK"/>
    <property type="match status" value="1"/>
</dbReference>
<dbReference type="SUPFAM" id="SSF55874">
    <property type="entry name" value="ATPase domain of HSP90 chaperone/DNA topoisomerase II/histidine kinase"/>
    <property type="match status" value="1"/>
</dbReference>
<dbReference type="SMART" id="SM00387">
    <property type="entry name" value="HATPase_c"/>
    <property type="match status" value="1"/>
</dbReference>
<dbReference type="OrthoDB" id="8552871at2"/>
<evidence type="ECO:0000313" key="8">
    <source>
        <dbReference type="EMBL" id="TFW17433.1"/>
    </source>
</evidence>
<dbReference type="PRINTS" id="PR00344">
    <property type="entry name" value="BCTRLSENSOR"/>
</dbReference>
<dbReference type="InterPro" id="IPR004358">
    <property type="entry name" value="Sig_transdc_His_kin-like_C"/>
</dbReference>
<reference evidence="8 9" key="1">
    <citation type="submission" date="2019-03" db="EMBL/GenBank/DDBJ databases">
        <title>Draft Genome Sequence of Duganella callidus sp. nov., a Novel Duganella Species Isolated from Cultivated Soil.</title>
        <authorList>
            <person name="Raths R."/>
            <person name="Peta V."/>
            <person name="Bucking H."/>
        </authorList>
    </citation>
    <scope>NUCLEOTIDE SEQUENCE [LARGE SCALE GENOMIC DNA]</scope>
    <source>
        <strain evidence="8 9">DN04</strain>
    </source>
</reference>
<evidence type="ECO:0000256" key="4">
    <source>
        <dbReference type="ARBA" id="ARBA00022553"/>
    </source>
</evidence>
<dbReference type="EMBL" id="SPVG01000205">
    <property type="protein sequence ID" value="TFW17433.1"/>
    <property type="molecule type" value="Genomic_DNA"/>
</dbReference>
<dbReference type="InterPro" id="IPR003018">
    <property type="entry name" value="GAF"/>
</dbReference>
<dbReference type="SMART" id="SM00065">
    <property type="entry name" value="GAF"/>
    <property type="match status" value="1"/>
</dbReference>
<dbReference type="GO" id="GO:0005886">
    <property type="term" value="C:plasma membrane"/>
    <property type="evidence" value="ECO:0007669"/>
    <property type="project" value="UniProtKB-SubCell"/>
</dbReference>
<dbReference type="InterPro" id="IPR036890">
    <property type="entry name" value="HATPase_C_sf"/>
</dbReference>
<protein>
    <recommendedName>
        <fullName evidence="3">histidine kinase</fullName>
        <ecNumber evidence="3">2.7.13.3</ecNumber>
    </recommendedName>
</protein>
<evidence type="ECO:0000256" key="2">
    <source>
        <dbReference type="ARBA" id="ARBA00004429"/>
    </source>
</evidence>
<dbReference type="PANTHER" id="PTHR43547">
    <property type="entry name" value="TWO-COMPONENT HISTIDINE KINASE"/>
    <property type="match status" value="1"/>
</dbReference>
<keyword evidence="5" id="KW-0808">Transferase</keyword>
<dbReference type="InterPro" id="IPR003661">
    <property type="entry name" value="HisK_dim/P_dom"/>
</dbReference>
<dbReference type="InterPro" id="IPR029016">
    <property type="entry name" value="GAF-like_dom_sf"/>
</dbReference>
<evidence type="ECO:0000256" key="5">
    <source>
        <dbReference type="ARBA" id="ARBA00022679"/>
    </source>
</evidence>
<keyword evidence="4" id="KW-0597">Phosphoprotein</keyword>
<comment type="subcellular location">
    <subcellularLocation>
        <location evidence="2">Cell inner membrane</location>
        <topology evidence="2">Multi-pass membrane protein</topology>
    </subcellularLocation>
</comment>
<dbReference type="InterPro" id="IPR036097">
    <property type="entry name" value="HisK_dim/P_sf"/>
</dbReference>
<dbReference type="SMART" id="SM00388">
    <property type="entry name" value="HisKA"/>
    <property type="match status" value="1"/>
</dbReference>
<feature type="domain" description="Histidine kinase" evidence="7">
    <location>
        <begin position="215"/>
        <end position="434"/>
    </location>
</feature>
<gene>
    <name evidence="8" type="ORF">E4L98_20645</name>
</gene>
<dbReference type="Gene3D" id="3.30.565.10">
    <property type="entry name" value="Histidine kinase-like ATPase, C-terminal domain"/>
    <property type="match status" value="1"/>
</dbReference>
<evidence type="ECO:0000259" key="7">
    <source>
        <dbReference type="PROSITE" id="PS50109"/>
    </source>
</evidence>
<evidence type="ECO:0000256" key="3">
    <source>
        <dbReference type="ARBA" id="ARBA00012438"/>
    </source>
</evidence>
<dbReference type="SUPFAM" id="SSF47384">
    <property type="entry name" value="Homodimeric domain of signal transducing histidine kinase"/>
    <property type="match status" value="1"/>
</dbReference>
<organism evidence="8 9">
    <name type="scientific">Duganella callida</name>
    <dbReference type="NCBI Taxonomy" id="2561932"/>
    <lineage>
        <taxon>Bacteria</taxon>
        <taxon>Pseudomonadati</taxon>
        <taxon>Pseudomonadota</taxon>
        <taxon>Betaproteobacteria</taxon>
        <taxon>Burkholderiales</taxon>
        <taxon>Oxalobacteraceae</taxon>
        <taxon>Telluria group</taxon>
        <taxon>Duganella</taxon>
    </lineage>
</organism>
<dbReference type="Pfam" id="PF00512">
    <property type="entry name" value="HisKA"/>
    <property type="match status" value="1"/>
</dbReference>
<dbReference type="PANTHER" id="PTHR43547:SF2">
    <property type="entry name" value="HYBRID SIGNAL TRANSDUCTION HISTIDINE KINASE C"/>
    <property type="match status" value="1"/>
</dbReference>
<dbReference type="InterPro" id="IPR003594">
    <property type="entry name" value="HATPase_dom"/>
</dbReference>
<evidence type="ECO:0000256" key="1">
    <source>
        <dbReference type="ARBA" id="ARBA00000085"/>
    </source>
</evidence>
<sequence length="435" mass="47663">MIKQNMSDSADITAQLHSRTGRAPDYKSENDGLSRLADTLAVRPDHIAQELAEVAMRLTGADSAGISLAETSHGQHQFRWVATAGALERYLNGTIPYDISPCAVVVERDAPLLLRHPDTVFHYIRQLQLPVEELLLVPFHHDGQPAGTVWVVNHAAGKIFDAEDLRVVLSLTRFAAIATQAVGTMNGLRAENRQQEAALATSREEDRRKDHFLATLSHEIRNPLSAIAGATELLSLLNKDADARHRRPIERIERQLAQLRAMVDDLTDLASIKSGHVTLHRQPLVLQDIVTKALETCHVGLQEKHHHLAVHMPPEPIRLEGDGFKLTQVLINLLNNAVKYTPPAGNITLDVALAPARVTLKVCDSGIGIPAELLPRVFDMFMQVPLSDRPRNSGLGIGLALVYQFVGLHQGSISARSDGAGKGSCFTVELPRHTN</sequence>
<evidence type="ECO:0000256" key="6">
    <source>
        <dbReference type="ARBA" id="ARBA00022777"/>
    </source>
</evidence>
<comment type="catalytic activity">
    <reaction evidence="1">
        <text>ATP + protein L-histidine = ADP + protein N-phospho-L-histidine.</text>
        <dbReference type="EC" id="2.7.13.3"/>
    </reaction>
</comment>
<keyword evidence="6 8" id="KW-0418">Kinase</keyword>
<dbReference type="Gene3D" id="1.10.287.130">
    <property type="match status" value="1"/>
</dbReference>
<comment type="caution">
    <text evidence="8">The sequence shown here is derived from an EMBL/GenBank/DDBJ whole genome shotgun (WGS) entry which is preliminary data.</text>
</comment>
<dbReference type="AlphaFoldDB" id="A0A4Y9SB53"/>
<dbReference type="InterPro" id="IPR005467">
    <property type="entry name" value="His_kinase_dom"/>
</dbReference>
<dbReference type="Proteomes" id="UP000297729">
    <property type="component" value="Unassembled WGS sequence"/>
</dbReference>
<dbReference type="EC" id="2.7.13.3" evidence="3"/>
<evidence type="ECO:0000313" key="9">
    <source>
        <dbReference type="Proteomes" id="UP000297729"/>
    </source>
</evidence>
<dbReference type="PROSITE" id="PS50109">
    <property type="entry name" value="HIS_KIN"/>
    <property type="match status" value="1"/>
</dbReference>
<dbReference type="Gene3D" id="3.30.450.40">
    <property type="match status" value="1"/>
</dbReference>
<keyword evidence="9" id="KW-1185">Reference proteome</keyword>